<dbReference type="InterPro" id="IPR013708">
    <property type="entry name" value="Shikimate_DH-bd_N"/>
</dbReference>
<dbReference type="SUPFAM" id="SSF53223">
    <property type="entry name" value="Aminoacid dehydrogenase-like, N-terminal domain"/>
    <property type="match status" value="1"/>
</dbReference>
<feature type="domain" description="Quinate/shikimate 5-dehydrogenase/glutamyl-tRNA reductase" evidence="3">
    <location>
        <begin position="620"/>
        <end position="661"/>
    </location>
</feature>
<dbReference type="InterPro" id="IPR027417">
    <property type="entry name" value="P-loop_NTPase"/>
</dbReference>
<dbReference type="InterPro" id="IPR031322">
    <property type="entry name" value="Shikimate/glucono_kinase"/>
</dbReference>
<dbReference type="RefSeq" id="XP_040775176.1">
    <property type="nucleotide sequence ID" value="XM_040926213.1"/>
</dbReference>
<dbReference type="Pfam" id="PF01487">
    <property type="entry name" value="DHquinase_I"/>
    <property type="match status" value="1"/>
</dbReference>
<reference evidence="6" key="1">
    <citation type="journal article" date="2020" name="Phytopathology">
        <title>Genome sequence of the chestnut blight fungus Cryphonectria parasitica EP155: A fundamental resource for an archetypical invasive plant pathogen.</title>
        <authorList>
            <person name="Crouch J.A."/>
            <person name="Dawe A."/>
            <person name="Aerts A."/>
            <person name="Barry K."/>
            <person name="Churchill A.C.L."/>
            <person name="Grimwood J."/>
            <person name="Hillman B."/>
            <person name="Milgroom M.G."/>
            <person name="Pangilinan J."/>
            <person name="Smith M."/>
            <person name="Salamov A."/>
            <person name="Schmutz J."/>
            <person name="Yadav J."/>
            <person name="Grigoriev I.V."/>
            <person name="Nuss D."/>
        </authorList>
    </citation>
    <scope>NUCLEOTIDE SEQUENCE</scope>
    <source>
        <strain evidence="6">EP155</strain>
    </source>
</reference>
<dbReference type="GO" id="GO:0009423">
    <property type="term" value="P:chorismate biosynthetic process"/>
    <property type="evidence" value="ECO:0007669"/>
    <property type="project" value="TreeGrafter"/>
</dbReference>
<dbReference type="Pfam" id="PF01488">
    <property type="entry name" value="Shikimate_DH"/>
    <property type="match status" value="1"/>
</dbReference>
<dbReference type="GO" id="GO:0003866">
    <property type="term" value="F:3-phosphoshikimate 1-carboxyvinyltransferase activity"/>
    <property type="evidence" value="ECO:0007669"/>
    <property type="project" value="TreeGrafter"/>
</dbReference>
<accession>A0A9P4Y0N0</accession>
<dbReference type="InterPro" id="IPR036291">
    <property type="entry name" value="NAD(P)-bd_dom_sf"/>
</dbReference>
<protein>
    <recommendedName>
        <fullName evidence="8">Quinate repressor protein</fullName>
    </recommendedName>
</protein>
<dbReference type="InterPro" id="IPR001381">
    <property type="entry name" value="DHquinase_I"/>
</dbReference>
<feature type="domain" description="Shikimate dehydrogenase substrate binding N-terminal" evidence="4">
    <location>
        <begin position="478"/>
        <end position="558"/>
    </location>
</feature>
<dbReference type="Pfam" id="PF01202">
    <property type="entry name" value="SKI"/>
    <property type="match status" value="1"/>
</dbReference>
<dbReference type="GO" id="GO:0004764">
    <property type="term" value="F:shikimate 3-dehydrogenase (NADP+) activity"/>
    <property type="evidence" value="ECO:0007669"/>
    <property type="project" value="InterPro"/>
</dbReference>
<dbReference type="OrthoDB" id="4415835at2759"/>
<dbReference type="Gene3D" id="3.20.20.70">
    <property type="entry name" value="Aldolase class I"/>
    <property type="match status" value="1"/>
</dbReference>
<evidence type="ECO:0000259" key="3">
    <source>
        <dbReference type="Pfam" id="PF01488"/>
    </source>
</evidence>
<dbReference type="InterPro" id="IPR041121">
    <property type="entry name" value="SDH_C"/>
</dbReference>
<dbReference type="InterPro" id="IPR006151">
    <property type="entry name" value="Shikm_DH/Glu-tRNA_Rdtase"/>
</dbReference>
<evidence type="ECO:0000313" key="6">
    <source>
        <dbReference type="EMBL" id="KAF3764215.1"/>
    </source>
</evidence>
<evidence type="ECO:0000259" key="4">
    <source>
        <dbReference type="Pfam" id="PF08501"/>
    </source>
</evidence>
<dbReference type="Proteomes" id="UP000803844">
    <property type="component" value="Unassembled WGS sequence"/>
</dbReference>
<evidence type="ECO:0000256" key="1">
    <source>
        <dbReference type="ARBA" id="ARBA00006477"/>
    </source>
</evidence>
<sequence>MFGPQASIVITGVRGTGKTTLAIIASSAMKRKVMDAERAFHEVTGLSSQAYKKQHGLVDYHSRQTEVLKDLFRRCQNNTIIVCSWMERNVQSVLRDYSSRMPVVYIVRDSKAIQEHLKVPDDARLKDLLDASGLVLRKCSHFEFFNVSEDLLKKNKADSLDGLITELDERSPAPYLTLKRAERHFFKFLSLILPKGTIPFIESAFPLASIPAEDRRFTYAVSIPLSILLAKHVDIEDIETGADAIEIVVDDLVNPAFRPNGRHITPEHAGEISRALSDIRRNTVIPILYHVVFPGSALRDDAWKSLYLDYLQHGLRLAAEYITVDLRLEDTYVSHLRMTAGRTKLVGNLQIPKAPAPSWRDPSWMTYYQRARSLGCDMVRFTRVAEHYPDNFDVSYLQAKIDDLGEPRLPVIAYNTGRKGRNSACCNQVLTSVLPAGSTAAKTGYDIDSYYPQPCVTALDLTKGLYSSFVYDAMKLYVIGGDVSASLSPAMHNAALAACGIPHHYQPHCTTSIRSLHDLVMDPQFAGASIGLPFKVEIISITHSLSKHARAIGAVNTLIPIRSLDDDGTVPEDARLFHCRNRSGPIKALYGENTDWIGIRACIRRGLSPANAVRSNSCGLVIGAGGMARAAVYSMLQLGVKNICVFNRTYANAEKLVAHFTRLLARDDLPLFGPKSDVETRFHILRTRDDPWPEGWRQPTMIVSCIPGGNPGADFSLPPQWLESPTGGVVVEFVYKTLYTPILSQSHREAHRGWVTMDGLDILPEQGFAQFELFTGRRAPRRFMRREVFRAYTDEKGRSNLAHLRPRLDNIVEHEP</sequence>
<dbReference type="CDD" id="cd00502">
    <property type="entry name" value="DHQase_I"/>
    <property type="match status" value="1"/>
</dbReference>
<dbReference type="AlphaFoldDB" id="A0A9P4Y0N0"/>
<dbReference type="Gene3D" id="3.40.50.720">
    <property type="entry name" value="NAD(P)-binding Rossmann-like Domain"/>
    <property type="match status" value="1"/>
</dbReference>
<gene>
    <name evidence="6" type="ORF">M406DRAFT_91723</name>
</gene>
<dbReference type="EMBL" id="MU032348">
    <property type="protein sequence ID" value="KAF3764215.1"/>
    <property type="molecule type" value="Genomic_DNA"/>
</dbReference>
<comment type="similarity">
    <text evidence="1">In the 2nd section; belongs to the type-I 3-dehydroquinase family.</text>
</comment>
<dbReference type="SUPFAM" id="SSF52540">
    <property type="entry name" value="P-loop containing nucleoside triphosphate hydrolases"/>
    <property type="match status" value="1"/>
</dbReference>
<dbReference type="Pfam" id="PF08501">
    <property type="entry name" value="Shikimate_dh_N"/>
    <property type="match status" value="1"/>
</dbReference>
<dbReference type="PANTHER" id="PTHR21090">
    <property type="entry name" value="AROM/DEHYDROQUINATE SYNTHASE"/>
    <property type="match status" value="1"/>
</dbReference>
<dbReference type="SUPFAM" id="SSF51735">
    <property type="entry name" value="NAD(P)-binding Rossmann-fold domains"/>
    <property type="match status" value="1"/>
</dbReference>
<dbReference type="Gene3D" id="3.40.50.10860">
    <property type="entry name" value="Leucine Dehydrogenase, chain A, domain 1"/>
    <property type="match status" value="1"/>
</dbReference>
<comment type="caution">
    <text evidence="6">The sequence shown here is derived from an EMBL/GenBank/DDBJ whole genome shotgun (WGS) entry which is preliminary data.</text>
</comment>
<dbReference type="InterPro" id="IPR046346">
    <property type="entry name" value="Aminoacid_DH-like_N_sf"/>
</dbReference>
<evidence type="ECO:0000313" key="7">
    <source>
        <dbReference type="Proteomes" id="UP000803844"/>
    </source>
</evidence>
<dbReference type="FunFam" id="3.40.50.720:FF:000386">
    <property type="entry name" value="Quinate repressor protein"/>
    <property type="match status" value="1"/>
</dbReference>
<comment type="similarity">
    <text evidence="2">In the N-terminal section; belongs to the shikimate kinase family.</text>
</comment>
<keyword evidence="7" id="KW-1185">Reference proteome</keyword>
<dbReference type="GO" id="GO:0003855">
    <property type="term" value="F:3-dehydroquinate dehydratase activity"/>
    <property type="evidence" value="ECO:0007669"/>
    <property type="project" value="InterPro"/>
</dbReference>
<dbReference type="PANTHER" id="PTHR21090:SF27">
    <property type="entry name" value="QUINATE REPRESSOR PROTEIN"/>
    <property type="match status" value="1"/>
</dbReference>
<proteinExistence type="inferred from homology"/>
<feature type="domain" description="SDH C-terminal" evidence="5">
    <location>
        <begin position="759"/>
        <end position="788"/>
    </location>
</feature>
<dbReference type="Gene3D" id="3.40.50.300">
    <property type="entry name" value="P-loop containing nucleotide triphosphate hydrolases"/>
    <property type="match status" value="1"/>
</dbReference>
<evidence type="ECO:0000256" key="2">
    <source>
        <dbReference type="ARBA" id="ARBA00009349"/>
    </source>
</evidence>
<dbReference type="CDD" id="cd01065">
    <property type="entry name" value="NAD_bind_Shikimate_DH"/>
    <property type="match status" value="1"/>
</dbReference>
<evidence type="ECO:0000259" key="5">
    <source>
        <dbReference type="Pfam" id="PF18317"/>
    </source>
</evidence>
<dbReference type="GeneID" id="63843342"/>
<dbReference type="InterPro" id="IPR013785">
    <property type="entry name" value="Aldolase_TIM"/>
</dbReference>
<name>A0A9P4Y0N0_CRYP1</name>
<dbReference type="Pfam" id="PF18317">
    <property type="entry name" value="SDH_C"/>
    <property type="match status" value="1"/>
</dbReference>
<evidence type="ECO:0008006" key="8">
    <source>
        <dbReference type="Google" id="ProtNLM"/>
    </source>
</evidence>
<dbReference type="SUPFAM" id="SSF51569">
    <property type="entry name" value="Aldolase"/>
    <property type="match status" value="1"/>
</dbReference>
<organism evidence="6 7">
    <name type="scientific">Cryphonectria parasitica (strain ATCC 38755 / EP155)</name>
    <dbReference type="NCBI Taxonomy" id="660469"/>
    <lineage>
        <taxon>Eukaryota</taxon>
        <taxon>Fungi</taxon>
        <taxon>Dikarya</taxon>
        <taxon>Ascomycota</taxon>
        <taxon>Pezizomycotina</taxon>
        <taxon>Sordariomycetes</taxon>
        <taxon>Sordariomycetidae</taxon>
        <taxon>Diaporthales</taxon>
        <taxon>Cryphonectriaceae</taxon>
        <taxon>Cryphonectria-Endothia species complex</taxon>
        <taxon>Cryphonectria</taxon>
    </lineage>
</organism>